<keyword evidence="3" id="KW-1133">Transmembrane helix</keyword>
<name>A0A0G0N1D9_9BACT</name>
<evidence type="ECO:0000313" key="4">
    <source>
        <dbReference type="EMBL" id="KKQ70966.1"/>
    </source>
</evidence>
<feature type="transmembrane region" description="Helical" evidence="3">
    <location>
        <begin position="20"/>
        <end position="37"/>
    </location>
</feature>
<gene>
    <name evidence="4" type="ORF">US91_C0002G0045</name>
</gene>
<dbReference type="Proteomes" id="UP000034022">
    <property type="component" value="Unassembled WGS sequence"/>
</dbReference>
<dbReference type="AlphaFoldDB" id="A0A0G0N1D9"/>
<evidence type="ECO:0000256" key="2">
    <source>
        <dbReference type="SAM" id="MobiDB-lite"/>
    </source>
</evidence>
<dbReference type="EMBL" id="LBUU01000002">
    <property type="protein sequence ID" value="KKQ70966.1"/>
    <property type="molecule type" value="Genomic_DNA"/>
</dbReference>
<sequence length="143" mass="16904">MIFRRKKESLIKKIFSHKIFISLIGLAIIIFISIPMAKNVSKRYTINQEIKKLQEEIKEMEKKNQELSKLAEYLESDQFIAEQARLNLNYKKEGEEMIVIKDKENAGKEGALATEDSPYDIKGKNEETKKPISNPRQWWEYFF</sequence>
<comment type="caution">
    <text evidence="4">The sequence shown here is derived from an EMBL/GenBank/DDBJ whole genome shotgun (WGS) entry which is preliminary data.</text>
</comment>
<feature type="coiled-coil region" evidence="1">
    <location>
        <begin position="43"/>
        <end position="77"/>
    </location>
</feature>
<evidence type="ECO:0000256" key="1">
    <source>
        <dbReference type="SAM" id="Coils"/>
    </source>
</evidence>
<feature type="region of interest" description="Disordered" evidence="2">
    <location>
        <begin position="109"/>
        <end position="131"/>
    </location>
</feature>
<evidence type="ECO:0000256" key="3">
    <source>
        <dbReference type="SAM" id="Phobius"/>
    </source>
</evidence>
<evidence type="ECO:0000313" key="5">
    <source>
        <dbReference type="Proteomes" id="UP000034022"/>
    </source>
</evidence>
<feature type="compositionally biased region" description="Basic and acidic residues" evidence="2">
    <location>
        <begin position="119"/>
        <end position="130"/>
    </location>
</feature>
<dbReference type="InterPro" id="IPR007060">
    <property type="entry name" value="FtsL/DivIC"/>
</dbReference>
<organism evidence="4 5">
    <name type="scientific">Candidatus Falkowbacteria bacterium GW2011_GWE1_38_31</name>
    <dbReference type="NCBI Taxonomy" id="1618638"/>
    <lineage>
        <taxon>Bacteria</taxon>
        <taxon>Candidatus Falkowiibacteriota</taxon>
    </lineage>
</organism>
<keyword evidence="1" id="KW-0175">Coiled coil</keyword>
<keyword evidence="3" id="KW-0472">Membrane</keyword>
<dbReference type="Pfam" id="PF04977">
    <property type="entry name" value="DivIC"/>
    <property type="match status" value="1"/>
</dbReference>
<accession>A0A0G0N1D9</accession>
<reference evidence="4 5" key="1">
    <citation type="journal article" date="2015" name="Nature">
        <title>rRNA introns, odd ribosomes, and small enigmatic genomes across a large radiation of phyla.</title>
        <authorList>
            <person name="Brown C.T."/>
            <person name="Hug L.A."/>
            <person name="Thomas B.C."/>
            <person name="Sharon I."/>
            <person name="Castelle C.J."/>
            <person name="Singh A."/>
            <person name="Wilkins M.J."/>
            <person name="Williams K.H."/>
            <person name="Banfield J.F."/>
        </authorList>
    </citation>
    <scope>NUCLEOTIDE SEQUENCE [LARGE SCALE GENOMIC DNA]</scope>
</reference>
<evidence type="ECO:0008006" key="6">
    <source>
        <dbReference type="Google" id="ProtNLM"/>
    </source>
</evidence>
<keyword evidence="3" id="KW-0812">Transmembrane</keyword>
<protein>
    <recommendedName>
        <fullName evidence="6">Septum formation initiator</fullName>
    </recommendedName>
</protein>
<proteinExistence type="predicted"/>